<dbReference type="SUPFAM" id="SSF55781">
    <property type="entry name" value="GAF domain-like"/>
    <property type="match status" value="6"/>
</dbReference>
<comment type="catalytic activity">
    <reaction evidence="1">
        <text>ATP + protein L-histidine = ADP + protein N-phospho-L-histidine.</text>
        <dbReference type="EC" id="2.7.13.3"/>
    </reaction>
</comment>
<dbReference type="InterPro" id="IPR004358">
    <property type="entry name" value="Sig_transdc_His_kin-like_C"/>
</dbReference>
<dbReference type="EMBL" id="BNCJ01000015">
    <property type="protein sequence ID" value="GHF64246.1"/>
    <property type="molecule type" value="Genomic_DNA"/>
</dbReference>
<dbReference type="PANTHER" id="PTHR43065:SF42">
    <property type="entry name" value="TWO-COMPONENT SENSOR PPRA"/>
    <property type="match status" value="1"/>
</dbReference>
<dbReference type="InterPro" id="IPR003018">
    <property type="entry name" value="GAF"/>
</dbReference>
<dbReference type="SMART" id="SM00065">
    <property type="entry name" value="GAF"/>
    <property type="match status" value="6"/>
</dbReference>
<proteinExistence type="predicted"/>
<gene>
    <name evidence="6" type="ORF">GCM10017056_39380</name>
</gene>
<evidence type="ECO:0000313" key="7">
    <source>
        <dbReference type="Proteomes" id="UP000626220"/>
    </source>
</evidence>
<dbReference type="InterPro" id="IPR036890">
    <property type="entry name" value="HATPase_C_sf"/>
</dbReference>
<evidence type="ECO:0000256" key="1">
    <source>
        <dbReference type="ARBA" id="ARBA00000085"/>
    </source>
</evidence>
<dbReference type="EC" id="2.7.13.3" evidence="2"/>
<dbReference type="SMART" id="SM00388">
    <property type="entry name" value="HisKA"/>
    <property type="match status" value="1"/>
</dbReference>
<dbReference type="Pfam" id="PF01590">
    <property type="entry name" value="GAF"/>
    <property type="match status" value="4"/>
</dbReference>
<evidence type="ECO:0000313" key="6">
    <source>
        <dbReference type="EMBL" id="GHF64246.1"/>
    </source>
</evidence>
<feature type="domain" description="Histidine kinase" evidence="5">
    <location>
        <begin position="1130"/>
        <end position="1374"/>
    </location>
</feature>
<reference evidence="6" key="1">
    <citation type="journal article" date="2014" name="Int. J. Syst. Evol. Microbiol.">
        <title>Complete genome sequence of Corynebacterium casei LMG S-19264T (=DSM 44701T), isolated from a smear-ripened cheese.</title>
        <authorList>
            <consortium name="US DOE Joint Genome Institute (JGI-PGF)"/>
            <person name="Walter F."/>
            <person name="Albersmeier A."/>
            <person name="Kalinowski J."/>
            <person name="Ruckert C."/>
        </authorList>
    </citation>
    <scope>NUCLEOTIDE SEQUENCE</scope>
    <source>
        <strain evidence="6">KCTC 42650</strain>
    </source>
</reference>
<keyword evidence="3" id="KW-0597">Phosphoprotein</keyword>
<accession>A0A8J3MA32</accession>
<keyword evidence="7" id="KW-1185">Reference proteome</keyword>
<dbReference type="CDD" id="cd00082">
    <property type="entry name" value="HisKA"/>
    <property type="match status" value="1"/>
</dbReference>
<dbReference type="Pfam" id="PF13185">
    <property type="entry name" value="GAF_2"/>
    <property type="match status" value="2"/>
</dbReference>
<name>A0A8J3MA32_9RHOB</name>
<dbReference type="Gene3D" id="3.30.565.10">
    <property type="entry name" value="Histidine kinase-like ATPase, C-terminal domain"/>
    <property type="match status" value="1"/>
</dbReference>
<sequence length="1380" mass="150502">MSQGGGSDSRTARVGRGGDISAEAIAALQRQLTEAHEFQAATRDVLAIIASSPSNAQPVFEAIAESAARLTGSFYCNVQLFDGEVIRPGASMNFSSKALNNAAYLSGPPTRKSLIGRAILDCATVHLTDVTKDPEYSSDYARSGGWRTAAAVPMMQHGRPLGAIAVGKFEAEAFTDTQLRVLETLADHAVIAIENVRQFEEAQARNRQLRESLERQQAMSEILGVISSKPTSPEPVFEAIARNALHLCDALFANVFVWKEGQLHFMASAHKDVPFAELMRARYPMRPDRTQVSGRVMLSGKVIRIEDSGTDTEYDQSFLPTVGRRRLIGVPMLREGETVGVIVIAWSEPGEIPESSEALLKSFADQAVIAIENARLFHEVQLRNAELTEALEQQTATSEILTVISNSLSDTQPVFDAIVRSGCTLFPDAIVSVVMPKEDKLHLIAVAASGSARVESLRGRFPIPISREYLHGVAILDRTFLDVPDAREVPAQLKPGANSFLVSGNRALAVIPLLRGAEAIGAISVIRAEPGRFSDKQRGILKTFADQAVIAIENARLLNELRESLQQQTATADVLKVISRSAFDLQAVLDTLAESAARLCEAEHAWIFRRHGDVYRFAASFGFAAERHEQIRDYLKSMDVVASPGTAIGRTAMAREPVQIADVLADPDYGWTALQDMAQYRSVMGVPLLRDGETIGILAMTRGTVRPFTDKQTELATTFADQAVIAIENARLFEEVRARTAEVQEALEYQTATSDVLGVISRSPNAIQPVFEAIVSTAKRLCEATDAHIFRLNGDTYELVAHMKSPQARMITQYLLKTPIRVGLRGSVTIRAAEALKPVHVPDSTLDADYDVGLMRQLGRRAILAVPLVRDGVAIGVITMQRHADRPFSQKHIDLVSTFADQAVIAINNVELFEKVETRSRELNEALRQQTATADVLKVISRSAFDLESVLGTLVEAAARLCNADQGTIAREIGGRFMRVGSFGFSAEFDALVHDVPVERERGSAAGRALNDGKIVHIADVLADPEYTFAEGKRLGGFRCILAVPMLKEGQANGVLILTRTRPEPFAEREIELVATFADQAAIAIENVRLFESAERRSRELAQSLEELRGAQDRLVQTEKLASLGQLTAGIAHEIKNPLNFVNNFSAVSAELIDELGEALEGVPLPEAVAEEITDLAGMLKGNLDKIVQHGKRADSIVRNMLMHARQGSGEHRPTDVNALVEESLTLAYHGARAEKAGFNITLERDFDAEAGAVDLYPQEITRVLLNLISNGFYAATKRRTAETDAYEPTLRVATRNLGEAVEITIRDNGTGIPPEVRDKLFAPFFTTKPAGEGTGLGLSISHDIVVKQHRGQLGVRSEPGAFTEFRIVLARDAARETET</sequence>
<evidence type="ECO:0000256" key="2">
    <source>
        <dbReference type="ARBA" id="ARBA00012438"/>
    </source>
</evidence>
<dbReference type="InterPro" id="IPR003661">
    <property type="entry name" value="HisK_dim/P_dom"/>
</dbReference>
<dbReference type="PANTHER" id="PTHR43065">
    <property type="entry name" value="SENSOR HISTIDINE KINASE"/>
    <property type="match status" value="1"/>
</dbReference>
<dbReference type="InterPro" id="IPR029016">
    <property type="entry name" value="GAF-like_dom_sf"/>
</dbReference>
<evidence type="ECO:0000259" key="5">
    <source>
        <dbReference type="PROSITE" id="PS50109"/>
    </source>
</evidence>
<keyword evidence="4" id="KW-0175">Coiled coil</keyword>
<reference evidence="6" key="2">
    <citation type="submission" date="2020-09" db="EMBL/GenBank/DDBJ databases">
        <authorList>
            <person name="Sun Q."/>
            <person name="Kim S."/>
        </authorList>
    </citation>
    <scope>NUCLEOTIDE SEQUENCE</scope>
    <source>
        <strain evidence="6">KCTC 42650</strain>
    </source>
</reference>
<dbReference type="SMART" id="SM00387">
    <property type="entry name" value="HATPase_c"/>
    <property type="match status" value="1"/>
</dbReference>
<feature type="coiled-coil region" evidence="4">
    <location>
        <begin position="1091"/>
        <end position="1121"/>
    </location>
</feature>
<dbReference type="Gene3D" id="1.10.287.130">
    <property type="match status" value="1"/>
</dbReference>
<comment type="caution">
    <text evidence="6">The sequence shown here is derived from an EMBL/GenBank/DDBJ whole genome shotgun (WGS) entry which is preliminary data.</text>
</comment>
<protein>
    <recommendedName>
        <fullName evidence="2">histidine kinase</fullName>
        <ecNumber evidence="2">2.7.13.3</ecNumber>
    </recommendedName>
</protein>
<evidence type="ECO:0000256" key="3">
    <source>
        <dbReference type="ARBA" id="ARBA00022553"/>
    </source>
</evidence>
<organism evidence="6 7">
    <name type="scientific">Seohaeicola zhoushanensis</name>
    <dbReference type="NCBI Taxonomy" id="1569283"/>
    <lineage>
        <taxon>Bacteria</taxon>
        <taxon>Pseudomonadati</taxon>
        <taxon>Pseudomonadota</taxon>
        <taxon>Alphaproteobacteria</taxon>
        <taxon>Rhodobacterales</taxon>
        <taxon>Roseobacteraceae</taxon>
        <taxon>Seohaeicola</taxon>
    </lineage>
</organism>
<dbReference type="GO" id="GO:0000155">
    <property type="term" value="F:phosphorelay sensor kinase activity"/>
    <property type="evidence" value="ECO:0007669"/>
    <property type="project" value="InterPro"/>
</dbReference>
<dbReference type="SUPFAM" id="SSF55874">
    <property type="entry name" value="ATPase domain of HSP90 chaperone/DNA topoisomerase II/histidine kinase"/>
    <property type="match status" value="1"/>
</dbReference>
<dbReference type="Pfam" id="PF02518">
    <property type="entry name" value="HATPase_c"/>
    <property type="match status" value="1"/>
</dbReference>
<dbReference type="InterPro" id="IPR003594">
    <property type="entry name" value="HATPase_dom"/>
</dbReference>
<dbReference type="InterPro" id="IPR005467">
    <property type="entry name" value="His_kinase_dom"/>
</dbReference>
<dbReference type="SUPFAM" id="SSF47384">
    <property type="entry name" value="Homodimeric domain of signal transducing histidine kinase"/>
    <property type="match status" value="1"/>
</dbReference>
<dbReference type="InterPro" id="IPR036097">
    <property type="entry name" value="HisK_dim/P_sf"/>
</dbReference>
<evidence type="ECO:0000256" key="4">
    <source>
        <dbReference type="SAM" id="Coils"/>
    </source>
</evidence>
<dbReference type="Proteomes" id="UP000626220">
    <property type="component" value="Unassembled WGS sequence"/>
</dbReference>
<dbReference type="PRINTS" id="PR00344">
    <property type="entry name" value="BCTRLSENSOR"/>
</dbReference>
<dbReference type="Gene3D" id="3.30.450.40">
    <property type="match status" value="6"/>
</dbReference>
<dbReference type="PROSITE" id="PS50109">
    <property type="entry name" value="HIS_KIN"/>
    <property type="match status" value="1"/>
</dbReference>